<dbReference type="OrthoDB" id="10528986at2759"/>
<dbReference type="EMBL" id="ML121585">
    <property type="protein sequence ID" value="RPB19690.1"/>
    <property type="molecule type" value="Genomic_DNA"/>
</dbReference>
<dbReference type="Proteomes" id="UP000267821">
    <property type="component" value="Unassembled WGS sequence"/>
</dbReference>
<gene>
    <name evidence="3" type="ORF">L211DRAFT_842406</name>
</gene>
<keyword evidence="2" id="KW-0472">Membrane</keyword>
<evidence type="ECO:0000313" key="4">
    <source>
        <dbReference type="Proteomes" id="UP000267821"/>
    </source>
</evidence>
<dbReference type="InParanoid" id="A0A3N4L9Y2"/>
<keyword evidence="4" id="KW-1185">Reference proteome</keyword>
<reference evidence="3 4" key="1">
    <citation type="journal article" date="2018" name="Nat. Ecol. Evol.">
        <title>Pezizomycetes genomes reveal the molecular basis of ectomycorrhizal truffle lifestyle.</title>
        <authorList>
            <person name="Murat C."/>
            <person name="Payen T."/>
            <person name="Noel B."/>
            <person name="Kuo A."/>
            <person name="Morin E."/>
            <person name="Chen J."/>
            <person name="Kohler A."/>
            <person name="Krizsan K."/>
            <person name="Balestrini R."/>
            <person name="Da Silva C."/>
            <person name="Montanini B."/>
            <person name="Hainaut M."/>
            <person name="Levati E."/>
            <person name="Barry K.W."/>
            <person name="Belfiori B."/>
            <person name="Cichocki N."/>
            <person name="Clum A."/>
            <person name="Dockter R.B."/>
            <person name="Fauchery L."/>
            <person name="Guy J."/>
            <person name="Iotti M."/>
            <person name="Le Tacon F."/>
            <person name="Lindquist E.A."/>
            <person name="Lipzen A."/>
            <person name="Malagnac F."/>
            <person name="Mello A."/>
            <person name="Molinier V."/>
            <person name="Miyauchi S."/>
            <person name="Poulain J."/>
            <person name="Riccioni C."/>
            <person name="Rubini A."/>
            <person name="Sitrit Y."/>
            <person name="Splivallo R."/>
            <person name="Traeger S."/>
            <person name="Wang M."/>
            <person name="Zifcakova L."/>
            <person name="Wipf D."/>
            <person name="Zambonelli A."/>
            <person name="Paolocci F."/>
            <person name="Nowrousian M."/>
            <person name="Ottonello S."/>
            <person name="Baldrian P."/>
            <person name="Spatafora J.W."/>
            <person name="Henrissat B."/>
            <person name="Nagy L.G."/>
            <person name="Aury J.M."/>
            <person name="Wincker P."/>
            <person name="Grigoriev I.V."/>
            <person name="Bonfante P."/>
            <person name="Martin F.M."/>
        </authorList>
    </citation>
    <scope>NUCLEOTIDE SEQUENCE [LARGE SCALE GENOMIC DNA]</scope>
    <source>
        <strain evidence="3 4">ATCC MYA-4762</strain>
    </source>
</reference>
<dbReference type="AlphaFoldDB" id="A0A3N4L9Y2"/>
<evidence type="ECO:0000256" key="2">
    <source>
        <dbReference type="SAM" id="Phobius"/>
    </source>
</evidence>
<feature type="region of interest" description="Disordered" evidence="1">
    <location>
        <begin position="1"/>
        <end position="64"/>
    </location>
</feature>
<evidence type="ECO:0000313" key="3">
    <source>
        <dbReference type="EMBL" id="RPB19690.1"/>
    </source>
</evidence>
<accession>A0A3N4L9Y2</accession>
<protein>
    <submittedName>
        <fullName evidence="3">Uncharacterized protein</fullName>
    </submittedName>
</protein>
<proteinExistence type="predicted"/>
<name>A0A3N4L9Y2_9PEZI</name>
<keyword evidence="2" id="KW-0812">Transmembrane</keyword>
<sequence length="109" mass="12139">MLSEKRLPSAAAAPCSSEAPPITTPLPPVYGSHNFDTPFPAPTTTTTEEYEQDTESNRSIEPPRRKKFPDCYLAFFITLAVLCTLFIVIQTIDWIITTEREKASLLAYG</sequence>
<evidence type="ECO:0000256" key="1">
    <source>
        <dbReference type="SAM" id="MobiDB-lite"/>
    </source>
</evidence>
<organism evidence="3 4">
    <name type="scientific">Terfezia boudieri ATCC MYA-4762</name>
    <dbReference type="NCBI Taxonomy" id="1051890"/>
    <lineage>
        <taxon>Eukaryota</taxon>
        <taxon>Fungi</taxon>
        <taxon>Dikarya</taxon>
        <taxon>Ascomycota</taxon>
        <taxon>Pezizomycotina</taxon>
        <taxon>Pezizomycetes</taxon>
        <taxon>Pezizales</taxon>
        <taxon>Pezizaceae</taxon>
        <taxon>Terfezia</taxon>
    </lineage>
</organism>
<keyword evidence="2" id="KW-1133">Transmembrane helix</keyword>
<feature type="transmembrane region" description="Helical" evidence="2">
    <location>
        <begin position="72"/>
        <end position="96"/>
    </location>
</feature>
<feature type="compositionally biased region" description="Low complexity" evidence="1">
    <location>
        <begin position="8"/>
        <end position="21"/>
    </location>
</feature>